<dbReference type="Pfam" id="PF13031">
    <property type="entry name" value="DUF3892"/>
    <property type="match status" value="1"/>
</dbReference>
<evidence type="ECO:0000313" key="2">
    <source>
        <dbReference type="Proteomes" id="UP001596002"/>
    </source>
</evidence>
<reference evidence="2" key="1">
    <citation type="journal article" date="2019" name="Int. J. Syst. Evol. Microbiol.">
        <title>The Global Catalogue of Microorganisms (GCM) 10K type strain sequencing project: providing services to taxonomists for standard genome sequencing and annotation.</title>
        <authorList>
            <consortium name="The Broad Institute Genomics Platform"/>
            <consortium name="The Broad Institute Genome Sequencing Center for Infectious Disease"/>
            <person name="Wu L."/>
            <person name="Ma J."/>
        </authorList>
    </citation>
    <scope>NUCLEOTIDE SEQUENCE [LARGE SCALE GENOMIC DNA]</scope>
    <source>
        <strain evidence="2">WYCCWR 12678</strain>
    </source>
</reference>
<keyword evidence="2" id="KW-1185">Reference proteome</keyword>
<gene>
    <name evidence="1" type="ORF">ACFO8Q_13980</name>
</gene>
<sequence>MIGEKIIAIQKDANGNIAKVKTHTGRILTIEEAMVQANNGGFDSITSLDPQGNWYIASSAGDGQPETGGNLTILPEF</sequence>
<dbReference type="Proteomes" id="UP001596002">
    <property type="component" value="Unassembled WGS sequence"/>
</dbReference>
<accession>A0ABV9Q3H5</accession>
<dbReference type="EMBL" id="JBHSHC010000106">
    <property type="protein sequence ID" value="MFC4768453.1"/>
    <property type="molecule type" value="Genomic_DNA"/>
</dbReference>
<proteinExistence type="predicted"/>
<name>A0ABV9Q3H5_9BACL</name>
<dbReference type="RefSeq" id="WP_380026407.1">
    <property type="nucleotide sequence ID" value="NZ_JBHSHC010000106.1"/>
</dbReference>
<organism evidence="1 2">
    <name type="scientific">Effusibacillus consociatus</name>
    <dbReference type="NCBI Taxonomy" id="1117041"/>
    <lineage>
        <taxon>Bacteria</taxon>
        <taxon>Bacillati</taxon>
        <taxon>Bacillota</taxon>
        <taxon>Bacilli</taxon>
        <taxon>Bacillales</taxon>
        <taxon>Alicyclobacillaceae</taxon>
        <taxon>Effusibacillus</taxon>
    </lineage>
</organism>
<comment type="caution">
    <text evidence="1">The sequence shown here is derived from an EMBL/GenBank/DDBJ whole genome shotgun (WGS) entry which is preliminary data.</text>
</comment>
<protein>
    <submittedName>
        <fullName evidence="1">DUF3892 domain-containing protein</fullName>
    </submittedName>
</protein>
<evidence type="ECO:0000313" key="1">
    <source>
        <dbReference type="EMBL" id="MFC4768453.1"/>
    </source>
</evidence>
<dbReference type="InterPro" id="IPR024997">
    <property type="entry name" value="DUF3892"/>
</dbReference>